<name>A0A511HLN6_9BACT</name>
<gene>
    <name evidence="1" type="ORF">MVI01_62640</name>
</gene>
<dbReference type="Proteomes" id="UP000321224">
    <property type="component" value="Unassembled WGS sequence"/>
</dbReference>
<dbReference type="EMBL" id="BJVY01000049">
    <property type="protein sequence ID" value="GEL74480.1"/>
    <property type="molecule type" value="Genomic_DNA"/>
</dbReference>
<sequence>MIREDGNCSVCGCGVEWSVVQSIGSRKELRWSRGMHCGNAVEEDDIGFPSEQIRSAFIEAQGQWSLHLLDAAHRSNAVREMRRLLGLDLNAAARLIRAPLNDLWSGTETEARWIALHLHRLGVLVAVTRQNS</sequence>
<organism evidence="1 2">
    <name type="scientific">Myxococcus virescens</name>
    <dbReference type="NCBI Taxonomy" id="83456"/>
    <lineage>
        <taxon>Bacteria</taxon>
        <taxon>Pseudomonadati</taxon>
        <taxon>Myxococcota</taxon>
        <taxon>Myxococcia</taxon>
        <taxon>Myxococcales</taxon>
        <taxon>Cystobacterineae</taxon>
        <taxon>Myxococcaceae</taxon>
        <taxon>Myxococcus</taxon>
    </lineage>
</organism>
<proteinExistence type="predicted"/>
<protein>
    <submittedName>
        <fullName evidence="1">Uncharacterized protein</fullName>
    </submittedName>
</protein>
<evidence type="ECO:0000313" key="1">
    <source>
        <dbReference type="EMBL" id="GEL74480.1"/>
    </source>
</evidence>
<dbReference type="AlphaFoldDB" id="A0A511HLN6"/>
<evidence type="ECO:0000313" key="2">
    <source>
        <dbReference type="Proteomes" id="UP000321224"/>
    </source>
</evidence>
<comment type="caution">
    <text evidence="1">The sequence shown here is derived from an EMBL/GenBank/DDBJ whole genome shotgun (WGS) entry which is preliminary data.</text>
</comment>
<reference evidence="1 2" key="1">
    <citation type="submission" date="2019-07" db="EMBL/GenBank/DDBJ databases">
        <title>Whole genome shotgun sequence of Myxococcus virescens NBRC 100334.</title>
        <authorList>
            <person name="Hosoyama A."/>
            <person name="Uohara A."/>
            <person name="Ohji S."/>
            <person name="Ichikawa N."/>
        </authorList>
    </citation>
    <scope>NUCLEOTIDE SEQUENCE [LARGE SCALE GENOMIC DNA]</scope>
    <source>
        <strain evidence="1 2">NBRC 100334</strain>
    </source>
</reference>
<accession>A0A511HLN6</accession>